<dbReference type="EMBL" id="JANSUY010000002">
    <property type="protein sequence ID" value="MCR9014256.1"/>
    <property type="molecule type" value="Genomic_DNA"/>
</dbReference>
<keyword evidence="1" id="KW-0732">Signal</keyword>
<organism evidence="2 3">
    <name type="scientific">Aquiflexum gelatinilyticum</name>
    <dbReference type="NCBI Taxonomy" id="2961943"/>
    <lineage>
        <taxon>Bacteria</taxon>
        <taxon>Pseudomonadati</taxon>
        <taxon>Bacteroidota</taxon>
        <taxon>Cytophagia</taxon>
        <taxon>Cytophagales</taxon>
        <taxon>Cyclobacteriaceae</taxon>
        <taxon>Aquiflexum</taxon>
    </lineage>
</organism>
<dbReference type="Proteomes" id="UP001142175">
    <property type="component" value="Unassembled WGS sequence"/>
</dbReference>
<comment type="caution">
    <text evidence="2">The sequence shown here is derived from an EMBL/GenBank/DDBJ whole genome shotgun (WGS) entry which is preliminary data.</text>
</comment>
<proteinExistence type="predicted"/>
<feature type="chain" id="PRO_5040912806" evidence="1">
    <location>
        <begin position="20"/>
        <end position="329"/>
    </location>
</feature>
<dbReference type="AlphaFoldDB" id="A0A9X2SZV1"/>
<accession>A0A9X2SZV1</accession>
<gene>
    <name evidence="2" type="ORF">NU887_04365</name>
</gene>
<name>A0A9X2SZV1_9BACT</name>
<feature type="signal peptide" evidence="1">
    <location>
        <begin position="1"/>
        <end position="19"/>
    </location>
</feature>
<keyword evidence="3" id="KW-1185">Reference proteome</keyword>
<protein>
    <submittedName>
        <fullName evidence="2">NTPase</fullName>
    </submittedName>
</protein>
<evidence type="ECO:0000313" key="2">
    <source>
        <dbReference type="EMBL" id="MCR9014256.1"/>
    </source>
</evidence>
<evidence type="ECO:0000313" key="3">
    <source>
        <dbReference type="Proteomes" id="UP001142175"/>
    </source>
</evidence>
<sequence length="329" mass="36611">MKYLFALLMVFAFVRPSMAQNALPETFLDGKSIVLISNSPQARPSFSWETLANEIHPALVLAGGDPVAYYELEDVAISEEVQAGFAAMFSKRMISSIVILTRKANGNTVLNIGPFTNNKNMIPTNGMWSMEAKEIGQMKESLAAIGLNIKSKNLMVLEVPEFPSGANATASAAQRYLNRNPLNLDVFKLGIPLSGAAGESGYLNTFRYDLLGKSEESILAEQNEERNGLQAIFTQLYPHQGEFLSSPRTDADLIKDKVQFVLMRIEARESDLMQNMGLPTDSLTDGDRIVVKYYIRFLVRNELYIGPVWDADPDWRVSLGNFLNNLKIK</sequence>
<reference evidence="2" key="1">
    <citation type="submission" date="2022-08" db="EMBL/GenBank/DDBJ databases">
        <authorList>
            <person name="Zhang D."/>
        </authorList>
    </citation>
    <scope>NUCLEOTIDE SEQUENCE</scope>
    <source>
        <strain evidence="2">XJ19-11</strain>
    </source>
</reference>
<dbReference type="RefSeq" id="WP_258422140.1">
    <property type="nucleotide sequence ID" value="NZ_JANSUY010000002.1"/>
</dbReference>
<evidence type="ECO:0000256" key="1">
    <source>
        <dbReference type="SAM" id="SignalP"/>
    </source>
</evidence>